<dbReference type="Gene3D" id="3.30.2310.20">
    <property type="entry name" value="RelE-like"/>
    <property type="match status" value="1"/>
</dbReference>
<evidence type="ECO:0000313" key="2">
    <source>
        <dbReference type="Proteomes" id="UP000036000"/>
    </source>
</evidence>
<name>A0AAC8ZH99_9LACO</name>
<sequence>MRVYGSLVSNGIYLRLSELQVANNLSEISNFPPSRLHLLVGNFRGCYAVNVTKNVRMIFKGLNQGGVATLVKANVVKILIKEISDYHDK</sequence>
<dbReference type="KEGG" id="lko:ABN16_02440"/>
<accession>A0AAC8ZH99</accession>
<reference evidence="1 2" key="1">
    <citation type="submission" date="2015-07" db="EMBL/GenBank/DDBJ databases">
        <title>Lactobacillus korensis/26-25/ whole genome sequencing.</title>
        <authorList>
            <person name="Kim M.K."/>
            <person name="Im W.-T."/>
            <person name="Srinivasan S."/>
            <person name="Lee J.-J."/>
        </authorList>
    </citation>
    <scope>NUCLEOTIDE SEQUENCE [LARGE SCALE GENOMIC DNA]</scope>
    <source>
        <strain evidence="1 2">26-25</strain>
    </source>
</reference>
<proteinExistence type="predicted"/>
<protein>
    <submittedName>
        <fullName evidence="1">Uncharacterized protein</fullName>
    </submittedName>
</protein>
<evidence type="ECO:0000313" key="1">
    <source>
        <dbReference type="EMBL" id="AKP65971.1"/>
    </source>
</evidence>
<dbReference type="Proteomes" id="UP000036000">
    <property type="component" value="Chromosome"/>
</dbReference>
<gene>
    <name evidence="1" type="ORF">ABN16_02440</name>
</gene>
<organism evidence="1 2">
    <name type="scientific">Levilactobacillus koreensis</name>
    <dbReference type="NCBI Taxonomy" id="637971"/>
    <lineage>
        <taxon>Bacteria</taxon>
        <taxon>Bacillati</taxon>
        <taxon>Bacillota</taxon>
        <taxon>Bacilli</taxon>
        <taxon>Lactobacillales</taxon>
        <taxon>Lactobacillaceae</taxon>
        <taxon>Levilactobacillus</taxon>
    </lineage>
</organism>
<dbReference type="AlphaFoldDB" id="A0AAC8ZH99"/>
<dbReference type="InterPro" id="IPR035093">
    <property type="entry name" value="RelE/ParE_toxin_dom_sf"/>
</dbReference>
<dbReference type="SUPFAM" id="SSF143011">
    <property type="entry name" value="RelE-like"/>
    <property type="match status" value="1"/>
</dbReference>
<keyword evidence="2" id="KW-1185">Reference proteome</keyword>
<dbReference type="EMBL" id="CP012033">
    <property type="protein sequence ID" value="AKP65971.1"/>
    <property type="molecule type" value="Genomic_DNA"/>
</dbReference>